<comment type="caution">
    <text evidence="1">The sequence shown here is derived from an EMBL/GenBank/DDBJ whole genome shotgun (WGS) entry which is preliminary data.</text>
</comment>
<evidence type="ECO:0000313" key="1">
    <source>
        <dbReference type="EMBL" id="CAG8960758.1"/>
    </source>
</evidence>
<keyword evidence="2" id="KW-1185">Reference proteome</keyword>
<accession>A0A9N9PZ80</accession>
<evidence type="ECO:0008006" key="3">
    <source>
        <dbReference type="Google" id="ProtNLM"/>
    </source>
</evidence>
<dbReference type="OrthoDB" id="10573786at2759"/>
<proteinExistence type="predicted"/>
<gene>
    <name evidence="1" type="ORF">HYFRA_00002295</name>
</gene>
<name>A0A9N9PZ80_9HELO</name>
<reference evidence="1" key="1">
    <citation type="submission" date="2021-07" db="EMBL/GenBank/DDBJ databases">
        <authorList>
            <person name="Durling M."/>
        </authorList>
    </citation>
    <scope>NUCLEOTIDE SEQUENCE</scope>
</reference>
<organism evidence="1 2">
    <name type="scientific">Hymenoscyphus fraxineus</name>
    <dbReference type="NCBI Taxonomy" id="746836"/>
    <lineage>
        <taxon>Eukaryota</taxon>
        <taxon>Fungi</taxon>
        <taxon>Dikarya</taxon>
        <taxon>Ascomycota</taxon>
        <taxon>Pezizomycotina</taxon>
        <taxon>Leotiomycetes</taxon>
        <taxon>Helotiales</taxon>
        <taxon>Helotiaceae</taxon>
        <taxon>Hymenoscyphus</taxon>
    </lineage>
</organism>
<dbReference type="Proteomes" id="UP000696280">
    <property type="component" value="Unassembled WGS sequence"/>
</dbReference>
<sequence>MSNEMDYGHRPRVLNMQVYERRRAKSSPLGLMTIPVDVRLLILESLLIDSDIIRQEKESPRNIAFGNWSRASTFSDLINISLTCKTLYREAREVFYTSNTFYLRNLGEGALPDLRDAIYLMAKILYLRKLASSLMLSDVWHEHPPFYRNFARVSIGFVGLAAVTRSINILRDLPQNPRDQPITKIRTLEVIIHVPSSFPLCRLHSDIHKKHHHAIITPAILAQTTDVEHIPWNIHQAGWFSDKKLEELESGLVWDEIEEAELRAGELSDQVDFVLRWEMFEFKVDTSLPIDLRHSECGWFRLQFLLEFHKRFDHGKKYAKRRAWLLSLGGTDAESLI</sequence>
<dbReference type="AlphaFoldDB" id="A0A9N9PZ80"/>
<protein>
    <recommendedName>
        <fullName evidence="3">F-box domain-containing protein</fullName>
    </recommendedName>
</protein>
<dbReference type="EMBL" id="CAJVRL010000103">
    <property type="protein sequence ID" value="CAG8960758.1"/>
    <property type="molecule type" value="Genomic_DNA"/>
</dbReference>
<evidence type="ECO:0000313" key="2">
    <source>
        <dbReference type="Proteomes" id="UP000696280"/>
    </source>
</evidence>